<organism evidence="2 3">
    <name type="scientific">Paraphaeosphaeria minitans</name>
    <dbReference type="NCBI Taxonomy" id="565426"/>
    <lineage>
        <taxon>Eukaryota</taxon>
        <taxon>Fungi</taxon>
        <taxon>Dikarya</taxon>
        <taxon>Ascomycota</taxon>
        <taxon>Pezizomycotina</taxon>
        <taxon>Dothideomycetes</taxon>
        <taxon>Pleosporomycetidae</taxon>
        <taxon>Pleosporales</taxon>
        <taxon>Massarineae</taxon>
        <taxon>Didymosphaeriaceae</taxon>
        <taxon>Paraphaeosphaeria</taxon>
    </lineage>
</organism>
<feature type="region of interest" description="Disordered" evidence="1">
    <location>
        <begin position="30"/>
        <end position="57"/>
    </location>
</feature>
<evidence type="ECO:0000313" key="2">
    <source>
        <dbReference type="EMBL" id="KAF9734815.1"/>
    </source>
</evidence>
<dbReference type="AlphaFoldDB" id="A0A9P6KQ77"/>
<comment type="caution">
    <text evidence="2">The sequence shown here is derived from an EMBL/GenBank/DDBJ whole genome shotgun (WGS) entry which is preliminary data.</text>
</comment>
<protein>
    <submittedName>
        <fullName evidence="2">Uncharacterized protein</fullName>
    </submittedName>
</protein>
<dbReference type="Proteomes" id="UP000756921">
    <property type="component" value="Unassembled WGS sequence"/>
</dbReference>
<sequence>MPPRPPELVTAEMKPALVVASFITVTSRLGRPRSCLSNRRPSPSPSHAVDASANRATPAVRTGIAQHASNSPSPAVWKSNATLHVGSSRAPSSSTLTHGQARRHVSHSSKVSSFIYVHMHAAPTLDRLAVQHRVLLADKYQTQTVLYQVSGTRFVARVQLSLAQRLLSSSSRRCLCV</sequence>
<dbReference type="OrthoDB" id="10616930at2759"/>
<dbReference type="EMBL" id="WJXW01000007">
    <property type="protein sequence ID" value="KAF9734815.1"/>
    <property type="molecule type" value="Genomic_DNA"/>
</dbReference>
<evidence type="ECO:0000313" key="3">
    <source>
        <dbReference type="Proteomes" id="UP000756921"/>
    </source>
</evidence>
<proteinExistence type="predicted"/>
<keyword evidence="3" id="KW-1185">Reference proteome</keyword>
<accession>A0A9P6KQ77</accession>
<gene>
    <name evidence="2" type="ORF">PMIN01_07718</name>
</gene>
<evidence type="ECO:0000256" key="1">
    <source>
        <dbReference type="SAM" id="MobiDB-lite"/>
    </source>
</evidence>
<reference evidence="2" key="1">
    <citation type="journal article" date="2020" name="Mol. Plant Microbe Interact.">
        <title>Genome Sequence of the Biocontrol Agent Coniothyrium minitans strain Conio (IMI 134523).</title>
        <authorList>
            <person name="Patel D."/>
            <person name="Shittu T.A."/>
            <person name="Baroncelli R."/>
            <person name="Muthumeenakshi S."/>
            <person name="Osborne T.H."/>
            <person name="Janganan T.K."/>
            <person name="Sreenivasaprasad S."/>
        </authorList>
    </citation>
    <scope>NUCLEOTIDE SEQUENCE</scope>
    <source>
        <strain evidence="2">Conio</strain>
    </source>
</reference>
<name>A0A9P6KQ77_9PLEO</name>